<dbReference type="GO" id="GO:0032259">
    <property type="term" value="P:methylation"/>
    <property type="evidence" value="ECO:0007669"/>
    <property type="project" value="UniProtKB-KW"/>
</dbReference>
<proteinExistence type="predicted"/>
<keyword evidence="2" id="KW-0808">Transferase</keyword>
<dbReference type="GO" id="GO:0008168">
    <property type="term" value="F:methyltransferase activity"/>
    <property type="evidence" value="ECO:0007669"/>
    <property type="project" value="UniProtKB-KW"/>
</dbReference>
<dbReference type="Gene3D" id="3.40.50.150">
    <property type="entry name" value="Vaccinia Virus protein VP39"/>
    <property type="match status" value="1"/>
</dbReference>
<dbReference type="PANTHER" id="PTHR43591">
    <property type="entry name" value="METHYLTRANSFERASE"/>
    <property type="match status" value="1"/>
</dbReference>
<dbReference type="SUPFAM" id="SSF53335">
    <property type="entry name" value="S-adenosyl-L-methionine-dependent methyltransferases"/>
    <property type="match status" value="1"/>
</dbReference>
<organism evidence="2 3">
    <name type="scientific">Streptomyces spinosisporus</name>
    <dbReference type="NCBI Taxonomy" id="2927582"/>
    <lineage>
        <taxon>Bacteria</taxon>
        <taxon>Bacillati</taxon>
        <taxon>Actinomycetota</taxon>
        <taxon>Actinomycetes</taxon>
        <taxon>Kitasatosporales</taxon>
        <taxon>Streptomycetaceae</taxon>
        <taxon>Streptomyces</taxon>
    </lineage>
</organism>
<comment type="caution">
    <text evidence="2">The sequence shown here is derived from an EMBL/GenBank/DDBJ whole genome shotgun (WGS) entry which is preliminary data.</text>
</comment>
<sequence length="255" mass="28191">MAAADGAIDHTALNRRHWDERAAAWHGPLAREHWRRTEPIWGLWNVPEAQVGLFPDDVAGMDAVELGCGTAYVCARLARVGARPVGVDLSREQLATARAMQQEFGIAFPLVLADAERLPLRSSSFDLAVSEFGASLWCDPYRWIPEAARVLRPGGRLVFVRRSPLFALCAPADGEAGLVLLRAQFGMGPHGDGASVEFTIAHGEMLRLLRSCGFMVDDLIEIQAPETAHRDYPEVSASWARRWPSEEIWKARLGR</sequence>
<keyword evidence="3" id="KW-1185">Reference proteome</keyword>
<reference evidence="2" key="1">
    <citation type="submission" date="2022-03" db="EMBL/GenBank/DDBJ databases">
        <title>Streptomyces 7R015 and 7R016 isolated from Barleria lupulina in Thailand.</title>
        <authorList>
            <person name="Kanchanasin P."/>
            <person name="Phongsopitanun W."/>
            <person name="Tanasupawat S."/>
        </authorList>
    </citation>
    <scope>NUCLEOTIDE SEQUENCE</scope>
    <source>
        <strain evidence="2">7R016</strain>
    </source>
</reference>
<dbReference type="CDD" id="cd02440">
    <property type="entry name" value="AdoMet_MTases"/>
    <property type="match status" value="1"/>
</dbReference>
<dbReference type="InterPro" id="IPR029063">
    <property type="entry name" value="SAM-dependent_MTases_sf"/>
</dbReference>
<gene>
    <name evidence="2" type="ORF">MQN93_31320</name>
</gene>
<keyword evidence="2" id="KW-0489">Methyltransferase</keyword>
<accession>A0ABS9XQ62</accession>
<evidence type="ECO:0000313" key="3">
    <source>
        <dbReference type="Proteomes" id="UP001165270"/>
    </source>
</evidence>
<dbReference type="Proteomes" id="UP001165270">
    <property type="component" value="Unassembled WGS sequence"/>
</dbReference>
<dbReference type="EMBL" id="JALDAX010000014">
    <property type="protein sequence ID" value="MCI3244219.1"/>
    <property type="molecule type" value="Genomic_DNA"/>
</dbReference>
<evidence type="ECO:0000313" key="2">
    <source>
        <dbReference type="EMBL" id="MCI3244219.1"/>
    </source>
</evidence>
<protein>
    <submittedName>
        <fullName evidence="2">Class I SAM-dependent methyltransferase</fullName>
    </submittedName>
</protein>
<feature type="domain" description="Methyltransferase type 11" evidence="1">
    <location>
        <begin position="65"/>
        <end position="159"/>
    </location>
</feature>
<dbReference type="Pfam" id="PF08241">
    <property type="entry name" value="Methyltransf_11"/>
    <property type="match status" value="1"/>
</dbReference>
<name>A0ABS9XQ62_9ACTN</name>
<dbReference type="RefSeq" id="WP_242712213.1">
    <property type="nucleotide sequence ID" value="NZ_JALDAX010000014.1"/>
</dbReference>
<dbReference type="PANTHER" id="PTHR43591:SF24">
    <property type="entry name" value="2-METHOXY-6-POLYPRENYL-1,4-BENZOQUINOL METHYLASE, MITOCHONDRIAL"/>
    <property type="match status" value="1"/>
</dbReference>
<dbReference type="InterPro" id="IPR013216">
    <property type="entry name" value="Methyltransf_11"/>
</dbReference>
<evidence type="ECO:0000259" key="1">
    <source>
        <dbReference type="Pfam" id="PF08241"/>
    </source>
</evidence>